<accession>A0A7J5BUP5</accession>
<dbReference type="OrthoDB" id="9790390at2"/>
<feature type="domain" description="Thioredoxin" evidence="2">
    <location>
        <begin position="1"/>
        <end position="105"/>
    </location>
</feature>
<evidence type="ECO:0000313" key="4">
    <source>
        <dbReference type="Proteomes" id="UP000467240"/>
    </source>
</evidence>
<dbReference type="PANTHER" id="PTHR45663:SF40">
    <property type="entry name" value="THIOREDOXIN 2"/>
    <property type="match status" value="1"/>
</dbReference>
<keyword evidence="1" id="KW-1015">Disulfide bond</keyword>
<evidence type="ECO:0000313" key="3">
    <source>
        <dbReference type="EMBL" id="KAB1658008.1"/>
    </source>
</evidence>
<reference evidence="3 4" key="1">
    <citation type="submission" date="2019-09" db="EMBL/GenBank/DDBJ databases">
        <title>Phylogeny of genus Pseudoclavibacter and closely related genus.</title>
        <authorList>
            <person name="Li Y."/>
        </authorList>
    </citation>
    <scope>NUCLEOTIDE SEQUENCE [LARGE SCALE GENOMIC DNA]</scope>
    <source>
        <strain evidence="3 4">DSM 23821</strain>
    </source>
</reference>
<keyword evidence="4" id="KW-1185">Reference proteome</keyword>
<dbReference type="Proteomes" id="UP000467240">
    <property type="component" value="Unassembled WGS sequence"/>
</dbReference>
<dbReference type="CDD" id="cd02947">
    <property type="entry name" value="TRX_family"/>
    <property type="match status" value="1"/>
</dbReference>
<dbReference type="PRINTS" id="PR00421">
    <property type="entry name" value="THIOREDOXIN"/>
</dbReference>
<dbReference type="SUPFAM" id="SSF52833">
    <property type="entry name" value="Thioredoxin-like"/>
    <property type="match status" value="1"/>
</dbReference>
<dbReference type="GO" id="GO:0015035">
    <property type="term" value="F:protein-disulfide reductase activity"/>
    <property type="evidence" value="ECO:0007669"/>
    <property type="project" value="TreeGrafter"/>
</dbReference>
<evidence type="ECO:0000259" key="2">
    <source>
        <dbReference type="PROSITE" id="PS51352"/>
    </source>
</evidence>
<gene>
    <name evidence="3" type="ORF">F8O01_07015</name>
</gene>
<evidence type="ECO:0000256" key="1">
    <source>
        <dbReference type="ARBA" id="ARBA00023157"/>
    </source>
</evidence>
<sequence length="133" mass="14621">MTTIDITPETFDETVRSEGITLIDFWASWCGPCLQFAPVYAEASERHPEVTFAKLDTQAHNAFSGALEIRSIPTVWAFRDGILLFQQPGVLPGAALDQLIDAIEKLDMAEIRREIADREANAVDDSSGEPAAQ</sequence>
<dbReference type="Gene3D" id="3.40.30.10">
    <property type="entry name" value="Glutaredoxin"/>
    <property type="match status" value="1"/>
</dbReference>
<name>A0A7J5BUP5_9MICO</name>
<comment type="caution">
    <text evidence="3">The sequence shown here is derived from an EMBL/GenBank/DDBJ whole genome shotgun (WGS) entry which is preliminary data.</text>
</comment>
<dbReference type="RefSeq" id="WP_158040165.1">
    <property type="nucleotide sequence ID" value="NZ_JACCFV010000001.1"/>
</dbReference>
<dbReference type="PANTHER" id="PTHR45663">
    <property type="entry name" value="GEO12009P1"/>
    <property type="match status" value="1"/>
</dbReference>
<proteinExistence type="predicted"/>
<dbReference type="Pfam" id="PF00085">
    <property type="entry name" value="Thioredoxin"/>
    <property type="match status" value="1"/>
</dbReference>
<dbReference type="InterPro" id="IPR036249">
    <property type="entry name" value="Thioredoxin-like_sf"/>
</dbReference>
<organism evidence="3 4">
    <name type="scientific">Pseudoclavibacter chungangensis</name>
    <dbReference type="NCBI Taxonomy" id="587635"/>
    <lineage>
        <taxon>Bacteria</taxon>
        <taxon>Bacillati</taxon>
        <taxon>Actinomycetota</taxon>
        <taxon>Actinomycetes</taxon>
        <taxon>Micrococcales</taxon>
        <taxon>Microbacteriaceae</taxon>
        <taxon>Pseudoclavibacter</taxon>
    </lineage>
</organism>
<dbReference type="AlphaFoldDB" id="A0A7J5BUP5"/>
<protein>
    <submittedName>
        <fullName evidence="3">Thiol reductase thioredoxin</fullName>
    </submittedName>
</protein>
<dbReference type="InterPro" id="IPR013766">
    <property type="entry name" value="Thioredoxin_domain"/>
</dbReference>
<dbReference type="GO" id="GO:0005829">
    <property type="term" value="C:cytosol"/>
    <property type="evidence" value="ECO:0007669"/>
    <property type="project" value="TreeGrafter"/>
</dbReference>
<dbReference type="PROSITE" id="PS00194">
    <property type="entry name" value="THIOREDOXIN_1"/>
    <property type="match status" value="1"/>
</dbReference>
<dbReference type="PROSITE" id="PS51352">
    <property type="entry name" value="THIOREDOXIN_2"/>
    <property type="match status" value="1"/>
</dbReference>
<dbReference type="EMBL" id="WBJZ01000007">
    <property type="protein sequence ID" value="KAB1658008.1"/>
    <property type="molecule type" value="Genomic_DNA"/>
</dbReference>
<dbReference type="InterPro" id="IPR017937">
    <property type="entry name" value="Thioredoxin_CS"/>
</dbReference>